<proteinExistence type="predicted"/>
<reference evidence="1" key="2">
    <citation type="submission" date="2017-10" db="EMBL/GenBank/DDBJ databases">
        <title>Ladona fulva Genome sequencing and assembly.</title>
        <authorList>
            <person name="Murali S."/>
            <person name="Richards S."/>
            <person name="Bandaranaike D."/>
            <person name="Bellair M."/>
            <person name="Blankenburg K."/>
            <person name="Chao H."/>
            <person name="Dinh H."/>
            <person name="Doddapaneni H."/>
            <person name="Dugan-Rocha S."/>
            <person name="Elkadiri S."/>
            <person name="Gnanaolivu R."/>
            <person name="Hernandez B."/>
            <person name="Skinner E."/>
            <person name="Javaid M."/>
            <person name="Lee S."/>
            <person name="Li M."/>
            <person name="Ming W."/>
            <person name="Munidasa M."/>
            <person name="Muniz J."/>
            <person name="Nguyen L."/>
            <person name="Hughes D."/>
            <person name="Osuji N."/>
            <person name="Pu L.-L."/>
            <person name="Puazo M."/>
            <person name="Qu C."/>
            <person name="Quiroz J."/>
            <person name="Raj R."/>
            <person name="Weissenberger G."/>
            <person name="Xin Y."/>
            <person name="Zou X."/>
            <person name="Han Y."/>
            <person name="Worley K."/>
            <person name="Muzny D."/>
            <person name="Gibbs R."/>
        </authorList>
    </citation>
    <scope>NUCLEOTIDE SEQUENCE</scope>
    <source>
        <strain evidence="1">Sampled in the wild</strain>
    </source>
</reference>
<accession>A0A8K0KMC4</accession>
<comment type="caution">
    <text evidence="1">The sequence shown here is derived from an EMBL/GenBank/DDBJ whole genome shotgun (WGS) entry which is preliminary data.</text>
</comment>
<sequence length="136" mass="15361">MTDHLEGDTALELEYLLILATDQLEGLGSADRLTTCHTDSGPSNSCFISFLLPPQSHYEALNTLFILNTHHSKDTLILHNMFKSWLTHFARLTIYIAFHINQSLYPICSPIKSDVGKLQQWKEFLGSFSLCSCTLL</sequence>
<keyword evidence="2" id="KW-1185">Reference proteome</keyword>
<gene>
    <name evidence="1" type="ORF">J437_LFUL015694</name>
</gene>
<evidence type="ECO:0000313" key="2">
    <source>
        <dbReference type="Proteomes" id="UP000792457"/>
    </source>
</evidence>
<dbReference type="AlphaFoldDB" id="A0A8K0KMC4"/>
<name>A0A8K0KMC4_LADFU</name>
<organism evidence="1 2">
    <name type="scientific">Ladona fulva</name>
    <name type="common">Scarce chaser dragonfly</name>
    <name type="synonym">Libellula fulva</name>
    <dbReference type="NCBI Taxonomy" id="123851"/>
    <lineage>
        <taxon>Eukaryota</taxon>
        <taxon>Metazoa</taxon>
        <taxon>Ecdysozoa</taxon>
        <taxon>Arthropoda</taxon>
        <taxon>Hexapoda</taxon>
        <taxon>Insecta</taxon>
        <taxon>Pterygota</taxon>
        <taxon>Palaeoptera</taxon>
        <taxon>Odonata</taxon>
        <taxon>Epiprocta</taxon>
        <taxon>Anisoptera</taxon>
        <taxon>Libelluloidea</taxon>
        <taxon>Libellulidae</taxon>
        <taxon>Ladona</taxon>
    </lineage>
</organism>
<reference evidence="1" key="1">
    <citation type="submission" date="2013-04" db="EMBL/GenBank/DDBJ databases">
        <authorList>
            <person name="Qu J."/>
            <person name="Murali S.C."/>
            <person name="Bandaranaike D."/>
            <person name="Bellair M."/>
            <person name="Blankenburg K."/>
            <person name="Chao H."/>
            <person name="Dinh H."/>
            <person name="Doddapaneni H."/>
            <person name="Downs B."/>
            <person name="Dugan-Rocha S."/>
            <person name="Elkadiri S."/>
            <person name="Gnanaolivu R.D."/>
            <person name="Hernandez B."/>
            <person name="Javaid M."/>
            <person name="Jayaseelan J.C."/>
            <person name="Lee S."/>
            <person name="Li M."/>
            <person name="Ming W."/>
            <person name="Munidasa M."/>
            <person name="Muniz J."/>
            <person name="Nguyen L."/>
            <person name="Ongeri F."/>
            <person name="Osuji N."/>
            <person name="Pu L.-L."/>
            <person name="Puazo M."/>
            <person name="Qu C."/>
            <person name="Quiroz J."/>
            <person name="Raj R."/>
            <person name="Weissenberger G."/>
            <person name="Xin Y."/>
            <person name="Zou X."/>
            <person name="Han Y."/>
            <person name="Richards S."/>
            <person name="Worley K."/>
            <person name="Muzny D."/>
            <person name="Gibbs R."/>
        </authorList>
    </citation>
    <scope>NUCLEOTIDE SEQUENCE</scope>
    <source>
        <strain evidence="1">Sampled in the wild</strain>
    </source>
</reference>
<protein>
    <submittedName>
        <fullName evidence="1">Uncharacterized protein</fullName>
    </submittedName>
</protein>
<evidence type="ECO:0000313" key="1">
    <source>
        <dbReference type="EMBL" id="KAG8237475.1"/>
    </source>
</evidence>
<dbReference type="EMBL" id="KZ309174">
    <property type="protein sequence ID" value="KAG8237475.1"/>
    <property type="molecule type" value="Genomic_DNA"/>
</dbReference>
<dbReference type="Proteomes" id="UP000792457">
    <property type="component" value="Unassembled WGS sequence"/>
</dbReference>